<protein>
    <submittedName>
        <fullName evidence="1">Uncharacterized protein</fullName>
    </submittedName>
</protein>
<evidence type="ECO:0000313" key="2">
    <source>
        <dbReference type="Proteomes" id="UP000825008"/>
    </source>
</evidence>
<name>A0A9X7WLN5_9MYCO</name>
<dbReference type="KEGG" id="mher:K3U94_10630"/>
<proteinExistence type="predicted"/>
<dbReference type="RefSeq" id="WP_220696443.1">
    <property type="nucleotide sequence ID" value="NZ_CP080997.1"/>
</dbReference>
<dbReference type="Proteomes" id="UP000825008">
    <property type="component" value="Chromosome"/>
</dbReference>
<dbReference type="AlphaFoldDB" id="A0A9X7WLN5"/>
<reference evidence="1" key="1">
    <citation type="submission" date="2021-08" db="EMBL/GenBank/DDBJ databases">
        <title>Whole genome sequencing of non-tuberculosis mycobacteria type-strains.</title>
        <authorList>
            <person name="Igarashi Y."/>
            <person name="Osugi A."/>
            <person name="Mitarai S."/>
        </authorList>
    </citation>
    <scope>NUCLEOTIDE SEQUENCE</scope>
    <source>
        <strain evidence="1">JCM 30995</strain>
    </source>
</reference>
<gene>
    <name evidence="1" type="ORF">K3U94_10630</name>
</gene>
<evidence type="ECO:0000313" key="1">
    <source>
        <dbReference type="EMBL" id="QZA09629.1"/>
    </source>
</evidence>
<sequence>MSSSDDLAAELIKQVHEQFDRTINIPDGLTEDEAVAYLVAEYKKETGVELDADDVRADVREQMQGRTTT</sequence>
<accession>A0A9X7WLN5</accession>
<organism evidence="1 2">
    <name type="scientific">Mycolicibacter heraklionensis</name>
    <dbReference type="NCBI Taxonomy" id="512402"/>
    <lineage>
        <taxon>Bacteria</taxon>
        <taxon>Bacillati</taxon>
        <taxon>Actinomycetota</taxon>
        <taxon>Actinomycetes</taxon>
        <taxon>Mycobacteriales</taxon>
        <taxon>Mycobacteriaceae</taxon>
        <taxon>Mycolicibacter</taxon>
    </lineage>
</organism>
<dbReference type="EMBL" id="CP080997">
    <property type="protein sequence ID" value="QZA09629.1"/>
    <property type="molecule type" value="Genomic_DNA"/>
</dbReference>